<evidence type="ECO:0000313" key="2">
    <source>
        <dbReference type="Proteomes" id="UP000001007"/>
    </source>
</evidence>
<keyword evidence="2" id="KW-1185">Reference proteome</keyword>
<accession>Q8KCS0</accession>
<sequence length="59" mass="6656">MKIPVCLQTHNRLGEKYVGDGGRELVRKNCTGFSGIESESEEHFLWYIQEVRVSAKGTA</sequence>
<dbReference type="Proteomes" id="UP000001007">
    <property type="component" value="Chromosome"/>
</dbReference>
<dbReference type="KEGG" id="cte:CT1343"/>
<dbReference type="EMBL" id="AE006470">
    <property type="protein sequence ID" value="AAM72572.1"/>
    <property type="molecule type" value="Genomic_DNA"/>
</dbReference>
<gene>
    <name evidence="1" type="ordered locus">CT1343</name>
</gene>
<dbReference type="AlphaFoldDB" id="Q8KCS0"/>
<organism evidence="1 2">
    <name type="scientific">Chlorobaculum tepidum (strain ATCC 49652 / DSM 12025 / NBRC 103806 / TLS)</name>
    <name type="common">Chlorobium tepidum</name>
    <dbReference type="NCBI Taxonomy" id="194439"/>
    <lineage>
        <taxon>Bacteria</taxon>
        <taxon>Pseudomonadati</taxon>
        <taxon>Chlorobiota</taxon>
        <taxon>Chlorobiia</taxon>
        <taxon>Chlorobiales</taxon>
        <taxon>Chlorobiaceae</taxon>
        <taxon>Chlorobaculum</taxon>
    </lineage>
</organism>
<reference evidence="1 2" key="1">
    <citation type="journal article" date="2002" name="Proc. Natl. Acad. Sci. U.S.A.">
        <title>The complete genome sequence of Chlorobium tepidum TLS, a photosynthetic, anaerobic, green-sulfur bacterium.</title>
        <authorList>
            <person name="Eisen J.A."/>
            <person name="Nelson K.E."/>
            <person name="Paulsen I.T."/>
            <person name="Heidelberg J.F."/>
            <person name="Wu M."/>
            <person name="Dodson R.J."/>
            <person name="Deboy R."/>
            <person name="Gwinn M.L."/>
            <person name="Nelson W.C."/>
            <person name="Haft D.H."/>
            <person name="Hickey E.K."/>
            <person name="Peterson J.D."/>
            <person name="Durkin A.S."/>
            <person name="Kolonay J.L."/>
            <person name="Yang F."/>
            <person name="Holt I."/>
            <person name="Umayam L.A."/>
            <person name="Mason T."/>
            <person name="Brenner M."/>
            <person name="Shea T.P."/>
            <person name="Parksey D."/>
            <person name="Nierman W.C."/>
            <person name="Feldblyum T.V."/>
            <person name="Hansen C.L."/>
            <person name="Craven M.B."/>
            <person name="Radune D."/>
            <person name="Vamathevan J."/>
            <person name="Khouri H."/>
            <person name="White O."/>
            <person name="Gruber T.M."/>
            <person name="Ketchum K.A."/>
            <person name="Venter J.C."/>
            <person name="Tettelin H."/>
            <person name="Bryant D.A."/>
            <person name="Fraser C.M."/>
        </authorList>
    </citation>
    <scope>NUCLEOTIDE SEQUENCE [LARGE SCALE GENOMIC DNA]</scope>
    <source>
        <strain evidence="2">ATCC 49652 / DSM 12025 / NBRC 103806 / TLS</strain>
    </source>
</reference>
<protein>
    <submittedName>
        <fullName evidence="1">Uncharacterized protein</fullName>
    </submittedName>
</protein>
<evidence type="ECO:0000313" key="1">
    <source>
        <dbReference type="EMBL" id="AAM72572.1"/>
    </source>
</evidence>
<dbReference type="EnsemblBacteria" id="AAM72572">
    <property type="protein sequence ID" value="AAM72572"/>
    <property type="gene ID" value="CT1343"/>
</dbReference>
<name>Q8KCS0_CHLTE</name>
<dbReference type="STRING" id="194439.CT1343"/>
<dbReference type="HOGENOM" id="CLU_2951908_0_0_10"/>
<proteinExistence type="predicted"/>